<name>A0A3E0WPJ7_9GAMM</name>
<evidence type="ECO:0000313" key="2">
    <source>
        <dbReference type="Proteomes" id="UP000256763"/>
    </source>
</evidence>
<gene>
    <name evidence="1" type="ORF">CAL65_15870</name>
</gene>
<protein>
    <submittedName>
        <fullName evidence="1">Uncharacterized protein</fullName>
    </submittedName>
</protein>
<keyword evidence="2" id="KW-1185">Reference proteome</keyword>
<dbReference type="AlphaFoldDB" id="A0A3E0WPJ7"/>
<comment type="caution">
    <text evidence="1">The sequence shown here is derived from an EMBL/GenBank/DDBJ whole genome shotgun (WGS) entry which is preliminary data.</text>
</comment>
<proteinExistence type="predicted"/>
<evidence type="ECO:0000313" key="1">
    <source>
        <dbReference type="EMBL" id="RFA34123.1"/>
    </source>
</evidence>
<dbReference type="EMBL" id="NFZW01000017">
    <property type="protein sequence ID" value="RFA34123.1"/>
    <property type="molecule type" value="Genomic_DNA"/>
</dbReference>
<reference evidence="2" key="1">
    <citation type="submission" date="2017-05" db="EMBL/GenBank/DDBJ databases">
        <authorList>
            <person name="Sharma S."/>
            <person name="Sidhu C."/>
            <person name="Pinnaka A.K."/>
        </authorList>
    </citation>
    <scope>NUCLEOTIDE SEQUENCE [LARGE SCALE GENOMIC DNA]</scope>
    <source>
        <strain evidence="2">AK93</strain>
    </source>
</reference>
<dbReference type="Proteomes" id="UP000256763">
    <property type="component" value="Unassembled WGS sequence"/>
</dbReference>
<sequence length="330" mass="35333">MNSGSDNGGRLFRLACCALAALLTGTMGGCSSRAPADYAAAWPQRCVELKRDLGDEPSLAVTLSDPAAVPQTPQEAWVLNVGGFAVPVPPAAYDRLLIRSKGQFQGARLDDVLMLVAPTGHSVFIGLMPGFETTEDAFATVDWTQESGPRSTKAGKQATAAIWGGPVSFAEMAWAGYLGAPDDLSCRADRWQDEARLAFGLILKRVGSGELLAAYPMPAHEHAVLTLHAIDEGWDWQVLVPAAAGEHALQIHLRLPSSAEEASLGLAIAQPDRINPLASPVWLQALQEAIDSNRPTAWRALLPALEQAGFRSADRERLEVFVESRFGDDD</sequence>
<accession>A0A3E0WPJ7</accession>
<dbReference type="RefSeq" id="WP_116303182.1">
    <property type="nucleotide sequence ID" value="NZ_NFZV01000018.1"/>
</dbReference>
<organism evidence="1 2">
    <name type="scientific">Alkalilimnicola ehrlichii</name>
    <dbReference type="NCBI Taxonomy" id="351052"/>
    <lineage>
        <taxon>Bacteria</taxon>
        <taxon>Pseudomonadati</taxon>
        <taxon>Pseudomonadota</taxon>
        <taxon>Gammaproteobacteria</taxon>
        <taxon>Chromatiales</taxon>
        <taxon>Ectothiorhodospiraceae</taxon>
        <taxon>Alkalilimnicola</taxon>
    </lineage>
</organism>